<dbReference type="EMBL" id="JAUEPR010000054">
    <property type="protein sequence ID" value="KAK0471138.1"/>
    <property type="molecule type" value="Genomic_DNA"/>
</dbReference>
<accession>A0AA39NSQ4</accession>
<protein>
    <recommendedName>
        <fullName evidence="4">Zn(2)-C6 fungal-type domain-containing protein</fullName>
    </recommendedName>
</protein>
<evidence type="ECO:0000256" key="1">
    <source>
        <dbReference type="SAM" id="MobiDB-lite"/>
    </source>
</evidence>
<feature type="region of interest" description="Disordered" evidence="1">
    <location>
        <begin position="1"/>
        <end position="49"/>
    </location>
</feature>
<proteinExistence type="predicted"/>
<comment type="caution">
    <text evidence="2">The sequence shown here is derived from an EMBL/GenBank/DDBJ whole genome shotgun (WGS) entry which is preliminary data.</text>
</comment>
<reference evidence="2" key="1">
    <citation type="submission" date="2023-06" db="EMBL/GenBank/DDBJ databases">
        <authorList>
            <consortium name="Lawrence Berkeley National Laboratory"/>
            <person name="Ahrendt S."/>
            <person name="Sahu N."/>
            <person name="Indic B."/>
            <person name="Wong-Bajracharya J."/>
            <person name="Merenyi Z."/>
            <person name="Ke H.-M."/>
            <person name="Monk M."/>
            <person name="Kocsube S."/>
            <person name="Drula E."/>
            <person name="Lipzen A."/>
            <person name="Balint B."/>
            <person name="Henrissat B."/>
            <person name="Andreopoulos B."/>
            <person name="Martin F.M."/>
            <person name="Harder C.B."/>
            <person name="Rigling D."/>
            <person name="Ford K.L."/>
            <person name="Foster G.D."/>
            <person name="Pangilinan J."/>
            <person name="Papanicolaou A."/>
            <person name="Barry K."/>
            <person name="LaButti K."/>
            <person name="Viragh M."/>
            <person name="Koriabine M."/>
            <person name="Yan M."/>
            <person name="Riley R."/>
            <person name="Champramary S."/>
            <person name="Plett K.L."/>
            <person name="Tsai I.J."/>
            <person name="Slot J."/>
            <person name="Sipos G."/>
            <person name="Plett J."/>
            <person name="Nagy L.G."/>
            <person name="Grigoriev I.V."/>
        </authorList>
    </citation>
    <scope>NUCLEOTIDE SEQUENCE</scope>
    <source>
        <strain evidence="2">ICMP 16352</strain>
    </source>
</reference>
<evidence type="ECO:0008006" key="4">
    <source>
        <dbReference type="Google" id="ProtNLM"/>
    </source>
</evidence>
<dbReference type="Proteomes" id="UP001175227">
    <property type="component" value="Unassembled WGS sequence"/>
</dbReference>
<gene>
    <name evidence="2" type="ORF">IW261DRAFT_907926</name>
</gene>
<keyword evidence="3" id="KW-1185">Reference proteome</keyword>
<feature type="compositionally biased region" description="Polar residues" evidence="1">
    <location>
        <begin position="20"/>
        <end position="43"/>
    </location>
</feature>
<name>A0AA39NSQ4_9AGAR</name>
<dbReference type="AlphaFoldDB" id="A0AA39NSQ4"/>
<evidence type="ECO:0000313" key="3">
    <source>
        <dbReference type="Proteomes" id="UP001175227"/>
    </source>
</evidence>
<organism evidence="2 3">
    <name type="scientific">Armillaria novae-zelandiae</name>
    <dbReference type="NCBI Taxonomy" id="153914"/>
    <lineage>
        <taxon>Eukaryota</taxon>
        <taxon>Fungi</taxon>
        <taxon>Dikarya</taxon>
        <taxon>Basidiomycota</taxon>
        <taxon>Agaricomycotina</taxon>
        <taxon>Agaricomycetes</taxon>
        <taxon>Agaricomycetidae</taxon>
        <taxon>Agaricales</taxon>
        <taxon>Marasmiineae</taxon>
        <taxon>Physalacriaceae</taxon>
        <taxon>Armillaria</taxon>
    </lineage>
</organism>
<evidence type="ECO:0000313" key="2">
    <source>
        <dbReference type="EMBL" id="KAK0471138.1"/>
    </source>
</evidence>
<feature type="region of interest" description="Disordered" evidence="1">
    <location>
        <begin position="108"/>
        <end position="180"/>
    </location>
</feature>
<feature type="compositionally biased region" description="Polar residues" evidence="1">
    <location>
        <begin position="160"/>
        <end position="170"/>
    </location>
</feature>
<sequence length="220" mass="24084">MPMPYPTRTSLPAYSHYNHSDPNVTQSVPTNEQRWQPYNSPASSAGELPHLNRIATPGISTQLESTLFLHDSNDPQLDFDPSSRPDIFSDFGVYPSETQVPEEHIHFNDSQPIADGTGSHAGSPDTADVSTSPRFFVYVPNDSSEAGPSNAPYHMLPETDSGQLSRNSSKSKPKGEPRVKSVACNHCRSKKNKCVGVSGERCECVSSFLFISASAYKFMT</sequence>